<dbReference type="InterPro" id="IPR008557">
    <property type="entry name" value="PhoX"/>
</dbReference>
<proteinExistence type="predicted"/>
<evidence type="ECO:0000313" key="2">
    <source>
        <dbReference type="Proteomes" id="UP000076587"/>
    </source>
</evidence>
<sequence length="481" mass="52981">MIKSITGEQTIRRTSTPAILGVSHMVSRRQFTKGSVVLAFLGLNSSLLGCSQKRQSIQTPTSAGYGPLTSDPKGLLNLPAGFSYEVISSLNDPMDDGLVVPDNADGMGCIRLDKHRVALVRNHELSPKHLKSAAPVIAQHQSEKAFDTNKQGVALPGGTTTIIYDLKKQKIEQQYYSLIGTIRNCAGGTTPWGTWLTCEETVRTPDEEISKSHGYIFEVPTDKTGLCDPVPLVDMGRFNHEAAAVDPRTGIVYLTEDRNDSLFYRFIPKHKGNLAAGGTLQALLLKHANKFDTRNWHNQTMPVSQWYEASWTTLDDPQSPNDDLRIKGHEKGAALFARGEGIHFGNNEFYFCCTNGGGKELGQIMRYQPSAYEGTTDEIQHPGQLQLFLESSDKSLYNFGDNLTVTPQGHLLVCEDQYTAITKNHLRGVSPEGAVYPFAKLNAQTELAGACFSPDGSTLFVNIYSPTKTLAIRGNWDSYWD</sequence>
<dbReference type="EMBL" id="AUXT01000154">
    <property type="protein sequence ID" value="KZN47430.1"/>
    <property type="molecule type" value="Genomic_DNA"/>
</dbReference>
<organism evidence="1 2">
    <name type="scientific">Pseudoalteromonas luteoviolacea NCIMB 1942</name>
    <dbReference type="NCBI Taxonomy" id="1365253"/>
    <lineage>
        <taxon>Bacteria</taxon>
        <taxon>Pseudomonadati</taxon>
        <taxon>Pseudomonadota</taxon>
        <taxon>Gammaproteobacteria</taxon>
        <taxon>Alteromonadales</taxon>
        <taxon>Pseudoalteromonadaceae</taxon>
        <taxon>Pseudoalteromonas</taxon>
    </lineage>
</organism>
<gene>
    <name evidence="1" type="ORF">N482_09735</name>
</gene>
<evidence type="ECO:0008006" key="3">
    <source>
        <dbReference type="Google" id="ProtNLM"/>
    </source>
</evidence>
<reference evidence="1 2" key="1">
    <citation type="submission" date="2013-07" db="EMBL/GenBank/DDBJ databases">
        <title>Comparative Genomic and Metabolomic Analysis of Twelve Strains of Pseudoalteromonas luteoviolacea.</title>
        <authorList>
            <person name="Vynne N.G."/>
            <person name="Mansson M."/>
            <person name="Gram L."/>
        </authorList>
    </citation>
    <scope>NUCLEOTIDE SEQUENCE [LARGE SCALE GENOMIC DNA]</scope>
    <source>
        <strain evidence="1 2">NCIMB 1942</strain>
    </source>
</reference>
<dbReference type="SUPFAM" id="SSF63829">
    <property type="entry name" value="Calcium-dependent phosphotriesterase"/>
    <property type="match status" value="1"/>
</dbReference>
<protein>
    <recommendedName>
        <fullName evidence="3">Phosphatase</fullName>
    </recommendedName>
</protein>
<evidence type="ECO:0000313" key="1">
    <source>
        <dbReference type="EMBL" id="KZN47430.1"/>
    </source>
</evidence>
<dbReference type="PANTHER" id="PTHR35399:SF4">
    <property type="entry name" value="MEMBRANE PROTEIN"/>
    <property type="match status" value="1"/>
</dbReference>
<dbReference type="Proteomes" id="UP000076587">
    <property type="component" value="Unassembled WGS sequence"/>
</dbReference>
<dbReference type="AlphaFoldDB" id="A0A167CAG6"/>
<dbReference type="PATRIC" id="fig|1365253.3.peg.2370"/>
<comment type="caution">
    <text evidence="1">The sequence shown here is derived from an EMBL/GenBank/DDBJ whole genome shotgun (WGS) entry which is preliminary data.</text>
</comment>
<dbReference type="PANTHER" id="PTHR35399">
    <property type="entry name" value="SLR8030 PROTEIN"/>
    <property type="match status" value="1"/>
</dbReference>
<dbReference type="Pfam" id="PF05787">
    <property type="entry name" value="PhoX"/>
    <property type="match status" value="2"/>
</dbReference>
<name>A0A167CAG6_9GAMM</name>
<accession>A0A167CAG6</accession>